<dbReference type="EMBL" id="BRYB01002814">
    <property type="protein sequence ID" value="GMI25820.1"/>
    <property type="molecule type" value="Genomic_DNA"/>
</dbReference>
<dbReference type="Proteomes" id="UP001165060">
    <property type="component" value="Unassembled WGS sequence"/>
</dbReference>
<organism evidence="2 3">
    <name type="scientific">Tetraparma gracilis</name>
    <dbReference type="NCBI Taxonomy" id="2962635"/>
    <lineage>
        <taxon>Eukaryota</taxon>
        <taxon>Sar</taxon>
        <taxon>Stramenopiles</taxon>
        <taxon>Ochrophyta</taxon>
        <taxon>Bolidophyceae</taxon>
        <taxon>Parmales</taxon>
        <taxon>Triparmaceae</taxon>
        <taxon>Tetraparma</taxon>
    </lineage>
</organism>
<feature type="non-terminal residue" evidence="2">
    <location>
        <position position="757"/>
    </location>
</feature>
<feature type="region of interest" description="Disordered" evidence="1">
    <location>
        <begin position="82"/>
        <end position="123"/>
    </location>
</feature>
<comment type="caution">
    <text evidence="2">The sequence shown here is derived from an EMBL/GenBank/DDBJ whole genome shotgun (WGS) entry which is preliminary data.</text>
</comment>
<name>A0ABQ6MHA6_9STRA</name>
<gene>
    <name evidence="2" type="ORF">TeGR_g8116</name>
</gene>
<evidence type="ECO:0008006" key="4">
    <source>
        <dbReference type="Google" id="ProtNLM"/>
    </source>
</evidence>
<protein>
    <recommendedName>
        <fullName evidence="4">C3H1-type domain-containing protein</fullName>
    </recommendedName>
</protein>
<evidence type="ECO:0000256" key="1">
    <source>
        <dbReference type="SAM" id="MobiDB-lite"/>
    </source>
</evidence>
<reference evidence="2 3" key="1">
    <citation type="journal article" date="2023" name="Commun. Biol.">
        <title>Genome analysis of Parmales, the sister group of diatoms, reveals the evolutionary specialization of diatoms from phago-mixotrophs to photoautotrophs.</title>
        <authorList>
            <person name="Ban H."/>
            <person name="Sato S."/>
            <person name="Yoshikawa S."/>
            <person name="Yamada K."/>
            <person name="Nakamura Y."/>
            <person name="Ichinomiya M."/>
            <person name="Sato N."/>
            <person name="Blanc-Mathieu R."/>
            <person name="Endo H."/>
            <person name="Kuwata A."/>
            <person name="Ogata H."/>
        </authorList>
    </citation>
    <scope>NUCLEOTIDE SEQUENCE [LARGE SCALE GENOMIC DNA]</scope>
</reference>
<sequence>MVVQKLNQVTLDMLEEPLAYFRPLRIRYAKSHEPPNSAIIEFPDKEAEEVHRYCKWGDDNQPSFIRVSNGQVDRDLMVELLPSSSAPPPQPAHYAPVHSAPVHPPAFDPAPPPQPLPPPPEPAPAPADVLFAAFCERPENAVDNAAIPLENYTKKELCNVPRTFCSNFFSRGISNTKCESAYGCEYSHERSVYVTQMCAAGLSPWNKSSTEQRIGKPPIHKPVRPKKHRVVAAFCRDYFVDGKCTGKCEQSHERIVFMTEMKASGEIPKEILMYDAEKEDFERNVDLALVPEDRWEKTMAEIAELEKKFETVKIEARGRCFQDGEEPDPRNMEEALYARLICKSADDIKRCAFAIKKIVEGGLITKPTVYFKHRVKSMISKDVMIGIKRSAEINEAAVEKRVQGVLAGKAAALLFSQPMPPVLSAPAPGFVMAPSFCPPAMQQMPPQAPLAPLQPRVPPRRRFIRHCNHMHTRGGCKGYREEQDAHKRGEMAKFSCRASHQDPMGAIIKFGTAAALPNFIKHDPTNNQLLELTDPSTYCMDAGLTEAAKDGIALLSVDETFKFKPDFMKRVQMLTEAQFLSAIEAMKHERPDMVNTNEIFFIATMNEFFDGLRVPNPWRAAWLAAPVDVVEKIEQAELVAGKRAKGRHSFEVVGAPMGTTARDIRLLLWSFCGELDSVEMSESNTKQRSRNARVTCNDLEACKTAQARLEGYLPLDKTLRETIRIQFDNLPEVIGKLPSQDVEVTLDGRAKTVIDFG</sequence>
<feature type="compositionally biased region" description="Pro residues" evidence="1">
    <location>
        <begin position="102"/>
        <end position="123"/>
    </location>
</feature>
<evidence type="ECO:0000313" key="2">
    <source>
        <dbReference type="EMBL" id="GMI25820.1"/>
    </source>
</evidence>
<accession>A0ABQ6MHA6</accession>
<proteinExistence type="predicted"/>
<feature type="compositionally biased region" description="Low complexity" evidence="1">
    <location>
        <begin position="92"/>
        <end position="101"/>
    </location>
</feature>
<evidence type="ECO:0000313" key="3">
    <source>
        <dbReference type="Proteomes" id="UP001165060"/>
    </source>
</evidence>
<keyword evidence="3" id="KW-1185">Reference proteome</keyword>